<organism evidence="8 9">
    <name type="scientific">Drosophila rubida</name>
    <dbReference type="NCBI Taxonomy" id="30044"/>
    <lineage>
        <taxon>Eukaryota</taxon>
        <taxon>Metazoa</taxon>
        <taxon>Ecdysozoa</taxon>
        <taxon>Arthropoda</taxon>
        <taxon>Hexapoda</taxon>
        <taxon>Insecta</taxon>
        <taxon>Pterygota</taxon>
        <taxon>Neoptera</taxon>
        <taxon>Endopterygota</taxon>
        <taxon>Diptera</taxon>
        <taxon>Brachycera</taxon>
        <taxon>Muscomorpha</taxon>
        <taxon>Ephydroidea</taxon>
        <taxon>Drosophilidae</taxon>
        <taxon>Drosophila</taxon>
    </lineage>
</organism>
<dbReference type="SUPFAM" id="SSF50494">
    <property type="entry name" value="Trypsin-like serine proteases"/>
    <property type="match status" value="1"/>
</dbReference>
<comment type="caution">
    <text evidence="8">The sequence shown here is derived from an EMBL/GenBank/DDBJ whole genome shotgun (WGS) entry which is preliminary data.</text>
</comment>
<dbReference type="InterPro" id="IPR001254">
    <property type="entry name" value="Trypsin_dom"/>
</dbReference>
<sequence length="286" mass="31478">FTFFIPQIAKPDEEYVSRGCGYSNPKGLQLTLQNNVQHEAQFGEFPWMISITETTCNSCNSKPQGGGSLLAPNVVLTTAHKIANVSVEHLRVRAGEWDQLSTAEPLEHQDRLVAKKILHPSFNSVSGAYDAALLILKTPFELSPHIDTICLPARAENLAPSRCIVTGWGKKTMNDPDYPNFLKKIDLPYVDRARCTQMMRNTILGRYFQLHSSFICAGGEKDKDSCMGDGGSPLVCPSSNGGPDRYVVTGIVSWGLDCGRENVPGVYASVKVLRPWIDQQLALHSI</sequence>
<keyword evidence="2" id="KW-0964">Secreted</keyword>
<keyword evidence="3" id="KW-1015">Disulfide bond</keyword>
<feature type="non-terminal residue" evidence="8">
    <location>
        <position position="286"/>
    </location>
</feature>
<dbReference type="InterPro" id="IPR043504">
    <property type="entry name" value="Peptidase_S1_PA_chymotrypsin"/>
</dbReference>
<dbReference type="EMBL" id="JAJJHW010001127">
    <property type="protein sequence ID" value="KAH8377406.1"/>
    <property type="molecule type" value="Genomic_DNA"/>
</dbReference>
<reference evidence="8" key="1">
    <citation type="journal article" date="2021" name="Mol. Ecol. Resour.">
        <title>Phylogenomic analyses of the genus Drosophila reveals genomic signals of climate adaptation.</title>
        <authorList>
            <person name="Li F."/>
            <person name="Rane R.V."/>
            <person name="Luria V."/>
            <person name="Xiong Z."/>
            <person name="Chen J."/>
            <person name="Li Z."/>
            <person name="Catullo R.A."/>
            <person name="Griffin P.C."/>
            <person name="Schiffer M."/>
            <person name="Pearce S."/>
            <person name="Lee S.F."/>
            <person name="McElroy K."/>
            <person name="Stocker A."/>
            <person name="Shirriffs J."/>
            <person name="Cockerell F."/>
            <person name="Coppin C."/>
            <person name="Sgro C.M."/>
            <person name="Karger A."/>
            <person name="Cain J.W."/>
            <person name="Weber J.A."/>
            <person name="Santpere G."/>
            <person name="Kirschner M.W."/>
            <person name="Hoffmann A.A."/>
            <person name="Oakeshott J.G."/>
            <person name="Zhang G."/>
        </authorList>
    </citation>
    <scope>NUCLEOTIDE SEQUENCE</scope>
    <source>
        <strain evidence="8">BGI-SZ-2011g</strain>
    </source>
</reference>
<proteinExistence type="inferred from homology"/>
<dbReference type="Pfam" id="PF00089">
    <property type="entry name" value="Trypsin"/>
    <property type="match status" value="1"/>
</dbReference>
<protein>
    <recommendedName>
        <fullName evidence="5">Phenoloxidase-activating factor 2</fullName>
    </recommendedName>
    <alternativeName>
        <fullName evidence="6">Prophenoloxidase-activating factor II</fullName>
    </alternativeName>
</protein>
<dbReference type="CDD" id="cd00190">
    <property type="entry name" value="Tryp_SPc"/>
    <property type="match status" value="1"/>
</dbReference>
<dbReference type="InterPro" id="IPR051487">
    <property type="entry name" value="Ser/Thr_Proteases_Immune/Dev"/>
</dbReference>
<dbReference type="GO" id="GO:0006508">
    <property type="term" value="P:proteolysis"/>
    <property type="evidence" value="ECO:0007669"/>
    <property type="project" value="InterPro"/>
</dbReference>
<dbReference type="InterPro" id="IPR001314">
    <property type="entry name" value="Peptidase_S1A"/>
</dbReference>
<evidence type="ECO:0000256" key="3">
    <source>
        <dbReference type="ARBA" id="ARBA00023157"/>
    </source>
</evidence>
<dbReference type="PROSITE" id="PS50240">
    <property type="entry name" value="TRYPSIN_DOM"/>
    <property type="match status" value="1"/>
</dbReference>
<comment type="subcellular location">
    <subcellularLocation>
        <location evidence="1">Secreted</location>
    </subcellularLocation>
</comment>
<evidence type="ECO:0000256" key="5">
    <source>
        <dbReference type="ARBA" id="ARBA00068096"/>
    </source>
</evidence>
<gene>
    <name evidence="8" type="ORF">KR093_005354</name>
</gene>
<name>A0AAD4K781_9MUSC</name>
<evidence type="ECO:0000256" key="1">
    <source>
        <dbReference type="ARBA" id="ARBA00004613"/>
    </source>
</evidence>
<accession>A0AAD4K781</accession>
<evidence type="ECO:0000259" key="7">
    <source>
        <dbReference type="PROSITE" id="PS50240"/>
    </source>
</evidence>
<dbReference type="AlphaFoldDB" id="A0AAD4K781"/>
<dbReference type="PRINTS" id="PR00722">
    <property type="entry name" value="CHYMOTRYPSIN"/>
</dbReference>
<dbReference type="FunFam" id="2.40.10.10:FF:000038">
    <property type="entry name" value="Serine protease"/>
    <property type="match status" value="1"/>
</dbReference>
<evidence type="ECO:0000256" key="4">
    <source>
        <dbReference type="ARBA" id="ARBA00024195"/>
    </source>
</evidence>
<dbReference type="SMART" id="SM00020">
    <property type="entry name" value="Tryp_SPc"/>
    <property type="match status" value="1"/>
</dbReference>
<dbReference type="Proteomes" id="UP001200034">
    <property type="component" value="Unassembled WGS sequence"/>
</dbReference>
<dbReference type="InterPro" id="IPR009003">
    <property type="entry name" value="Peptidase_S1_PA"/>
</dbReference>
<comment type="similarity">
    <text evidence="4">Belongs to the peptidase S1 family. CLIP subfamily.</text>
</comment>
<dbReference type="PANTHER" id="PTHR24256">
    <property type="entry name" value="TRYPTASE-RELATED"/>
    <property type="match status" value="1"/>
</dbReference>
<feature type="non-terminal residue" evidence="8">
    <location>
        <position position="1"/>
    </location>
</feature>
<evidence type="ECO:0000313" key="8">
    <source>
        <dbReference type="EMBL" id="KAH8377406.1"/>
    </source>
</evidence>
<evidence type="ECO:0000313" key="9">
    <source>
        <dbReference type="Proteomes" id="UP001200034"/>
    </source>
</evidence>
<evidence type="ECO:0000256" key="2">
    <source>
        <dbReference type="ARBA" id="ARBA00022525"/>
    </source>
</evidence>
<evidence type="ECO:0000256" key="6">
    <source>
        <dbReference type="ARBA" id="ARBA00076468"/>
    </source>
</evidence>
<dbReference type="GO" id="GO:0004252">
    <property type="term" value="F:serine-type endopeptidase activity"/>
    <property type="evidence" value="ECO:0007669"/>
    <property type="project" value="InterPro"/>
</dbReference>
<dbReference type="Gene3D" id="2.40.10.10">
    <property type="entry name" value="Trypsin-like serine proteases"/>
    <property type="match status" value="1"/>
</dbReference>
<feature type="domain" description="Peptidase S1" evidence="7">
    <location>
        <begin position="32"/>
        <end position="282"/>
    </location>
</feature>
<keyword evidence="9" id="KW-1185">Reference proteome</keyword>
<dbReference type="GO" id="GO:0005576">
    <property type="term" value="C:extracellular region"/>
    <property type="evidence" value="ECO:0007669"/>
    <property type="project" value="UniProtKB-SubCell"/>
</dbReference>